<dbReference type="Gene3D" id="3.90.1310.10">
    <property type="entry name" value="Penicillin-binding protein 2a (Domain 2)"/>
    <property type="match status" value="1"/>
</dbReference>
<evidence type="ECO:0000259" key="2">
    <source>
        <dbReference type="Pfam" id="PF00905"/>
    </source>
</evidence>
<dbReference type="SUPFAM" id="SSF56601">
    <property type="entry name" value="beta-lactamase/transpeptidase-like"/>
    <property type="match status" value="1"/>
</dbReference>
<evidence type="ECO:0000259" key="3">
    <source>
        <dbReference type="Pfam" id="PF21922"/>
    </source>
</evidence>
<dbReference type="RefSeq" id="WP_344364707.1">
    <property type="nucleotide sequence ID" value="NZ_BAAASR010000027.1"/>
</dbReference>
<proteinExistence type="predicted"/>
<reference evidence="5" key="1">
    <citation type="journal article" date="2019" name="Int. J. Syst. Evol. Microbiol.">
        <title>The Global Catalogue of Microorganisms (GCM) 10K type strain sequencing project: providing services to taxonomists for standard genome sequencing and annotation.</title>
        <authorList>
            <consortium name="The Broad Institute Genomics Platform"/>
            <consortium name="The Broad Institute Genome Sequencing Center for Infectious Disease"/>
            <person name="Wu L."/>
            <person name="Ma J."/>
        </authorList>
    </citation>
    <scope>NUCLEOTIDE SEQUENCE [LARGE SCALE GENOMIC DNA]</scope>
    <source>
        <strain evidence="5">JCM 5062</strain>
    </source>
</reference>
<name>A0ABP6A9F2_9ACTN</name>
<gene>
    <name evidence="4" type="ORF">GCM10010393_47870</name>
</gene>
<keyword evidence="1" id="KW-0732">Signal</keyword>
<dbReference type="Gene3D" id="3.40.710.10">
    <property type="entry name" value="DD-peptidase/beta-lactamase superfamily"/>
    <property type="match status" value="1"/>
</dbReference>
<dbReference type="PANTHER" id="PTHR30627:SF24">
    <property type="entry name" value="PENICILLIN-BINDING PROTEIN 4B"/>
    <property type="match status" value="1"/>
</dbReference>
<dbReference type="Proteomes" id="UP001499942">
    <property type="component" value="Unassembled WGS sequence"/>
</dbReference>
<sequence length="482" mass="51222">MNKTIRRAAVFSLLLVFALLLRATWVQAYEAKALADDKHNRRNTMERYAQPLGDIVVAGSPVTGSKETKRGDLRYQRTYTDGELYAAVTGYGSQAYGSNQLEGIYSDVLDGTDPRLKNPLDALTGKRAEPGDVLTTIDPAVQKAGFEALGDTKGAAVALDPRTGRVLGMVSTPSFDPSTIAGMTDGAAWKKLTEDEDKPLVNRAIRQPVAPGSTFKLVVAAAALENGLYGSVDEPTRSPNPYRMKGTVTDLTNENPSAPCENASIRVALQYSCNNVFGKMAVDLGRDEVRAMAEKFGFNDQEQDVPVRAYASVYPSKMDDAQTALSGIGQFDVTATPLQIAMVSAALANDGMLAAPHMVSKVVDADGDTLESYEDGKARRVVSSSTAEQLRSAMVTVVEEGTGSNAKVDGAEVGGKTGTAQRGVDNSEKPYAWFTSYAKDAETGEEVAVAVLVEDSHAERAEVSGNGLAAPVARKMMAAALE</sequence>
<dbReference type="PANTHER" id="PTHR30627">
    <property type="entry name" value="PEPTIDOGLYCAN D,D-TRANSPEPTIDASE"/>
    <property type="match status" value="1"/>
</dbReference>
<dbReference type="InterPro" id="IPR054120">
    <property type="entry name" value="PBPA_dimer"/>
</dbReference>
<dbReference type="InterPro" id="IPR001460">
    <property type="entry name" value="PCN-bd_Tpept"/>
</dbReference>
<keyword evidence="5" id="KW-1185">Reference proteome</keyword>
<feature type="signal peptide" evidence="1">
    <location>
        <begin position="1"/>
        <end position="28"/>
    </location>
</feature>
<organism evidence="4 5">
    <name type="scientific">Streptomyces gobitricini</name>
    <dbReference type="NCBI Taxonomy" id="68211"/>
    <lineage>
        <taxon>Bacteria</taxon>
        <taxon>Bacillati</taxon>
        <taxon>Actinomycetota</taxon>
        <taxon>Actinomycetes</taxon>
        <taxon>Kitasatosporales</taxon>
        <taxon>Streptomycetaceae</taxon>
        <taxon>Streptomyces</taxon>
    </lineage>
</organism>
<feature type="domain" description="Penicillin-binding protein transpeptidase" evidence="2">
    <location>
        <begin position="154"/>
        <end position="477"/>
    </location>
</feature>
<dbReference type="InterPro" id="IPR012338">
    <property type="entry name" value="Beta-lactam/transpept-like"/>
</dbReference>
<feature type="chain" id="PRO_5046297945" evidence="1">
    <location>
        <begin position="29"/>
        <end position="482"/>
    </location>
</feature>
<evidence type="ECO:0000313" key="5">
    <source>
        <dbReference type="Proteomes" id="UP001499942"/>
    </source>
</evidence>
<dbReference type="Pfam" id="PF21922">
    <property type="entry name" value="PBP_dimer_2"/>
    <property type="match status" value="1"/>
</dbReference>
<protein>
    <submittedName>
        <fullName evidence="4">Penicillin-binding protein 2</fullName>
    </submittedName>
</protein>
<accession>A0ABP6A9F2</accession>
<dbReference type="EMBL" id="BAAASR010000027">
    <property type="protein sequence ID" value="GAA2509352.1"/>
    <property type="molecule type" value="Genomic_DNA"/>
</dbReference>
<evidence type="ECO:0000313" key="4">
    <source>
        <dbReference type="EMBL" id="GAA2509352.1"/>
    </source>
</evidence>
<comment type="caution">
    <text evidence="4">The sequence shown here is derived from an EMBL/GenBank/DDBJ whole genome shotgun (WGS) entry which is preliminary data.</text>
</comment>
<evidence type="ECO:0000256" key="1">
    <source>
        <dbReference type="SAM" id="SignalP"/>
    </source>
</evidence>
<feature type="domain" description="Penicillin binding protein A dimerisation" evidence="3">
    <location>
        <begin position="53"/>
        <end position="131"/>
    </location>
</feature>
<dbReference type="Pfam" id="PF00905">
    <property type="entry name" value="Transpeptidase"/>
    <property type="match status" value="1"/>
</dbReference>
<dbReference type="InterPro" id="IPR050515">
    <property type="entry name" value="Beta-lactam/transpept"/>
</dbReference>